<gene>
    <name evidence="1" type="ORF">pEaSNUABM1_00272</name>
</gene>
<name>A0AAE7XLM4_9CAUD</name>
<organism evidence="1 2">
    <name type="scientific">Erwinia phage pEa_SNUABM_1</name>
    <dbReference type="NCBI Taxonomy" id="2869543"/>
    <lineage>
        <taxon>Viruses</taxon>
        <taxon>Duplodnaviria</taxon>
        <taxon>Heunggongvirae</taxon>
        <taxon>Uroviricota</taxon>
        <taxon>Caudoviricetes</taxon>
        <taxon>Alexandravirus</taxon>
        <taxon>Alexandravirus SNUABM1</taxon>
    </lineage>
</organism>
<sequence>MNTISGAMIDEDVLDWLDNFSSHDQRKIADTINAIAYSHRTELSIPNMLHDEDIAALSHDDLFKILTLAAPNEQYDLTLSNVQLLGLAMSAMGIIEYNLPALNSPIMIRREFADMRRKNIIAGYSTRDKIIAALNEWICGLRDIDLSHCGTDEAPEQAGMYLCLDEHKQVRYGRLFPNSSEGWTFCESYGDGGGSTNWYDRKTEHTKEDDLPMTLLTNWVLIAEWYSPNVMAAQKAIPLGAVSDTHRIFMFLRSLSPHVKAELVAHFGGTLDYKNPTSVDALGRLTDHDWTMAAIALADDKKLTEETPTWQKASTWVCFVAVLESLGFNFQTRQFDPQFDYQANDDTMDDDEEEHE</sequence>
<evidence type="ECO:0000313" key="1">
    <source>
        <dbReference type="EMBL" id="QZE57481.1"/>
    </source>
</evidence>
<evidence type="ECO:0000313" key="2">
    <source>
        <dbReference type="Proteomes" id="UP000827973"/>
    </source>
</evidence>
<accession>A0AAE7XLM4</accession>
<protein>
    <submittedName>
        <fullName evidence="1">Uncharacterized protein</fullName>
    </submittedName>
</protein>
<reference evidence="1 2" key="1">
    <citation type="submission" date="2021-06" db="EMBL/GenBank/DDBJ databases">
        <title>Complete genome sequence of Erwinia phage pEa_SNUABM_1.</title>
        <authorList>
            <person name="Kim S.G."/>
            <person name="Park S.C."/>
        </authorList>
    </citation>
    <scope>NUCLEOTIDE SEQUENCE [LARGE SCALE GENOMIC DNA]</scope>
</reference>
<keyword evidence="2" id="KW-1185">Reference proteome</keyword>
<dbReference type="Proteomes" id="UP000827973">
    <property type="component" value="Segment"/>
</dbReference>
<dbReference type="EMBL" id="MZ443776">
    <property type="protein sequence ID" value="QZE57481.1"/>
    <property type="molecule type" value="Genomic_DNA"/>
</dbReference>
<proteinExistence type="predicted"/>